<keyword evidence="10" id="KW-1133">Transmembrane helix</keyword>
<gene>
    <name evidence="12" type="ORF">QP433_03445</name>
</gene>
<keyword evidence="7 12" id="KW-0418">Kinase</keyword>
<evidence type="ECO:0000256" key="4">
    <source>
        <dbReference type="ARBA" id="ARBA00022475"/>
    </source>
</evidence>
<keyword evidence="6" id="KW-0547">Nucleotide-binding</keyword>
<dbReference type="PANTHER" id="PTHR44936:SF10">
    <property type="entry name" value="SENSOR PROTEIN RSTB"/>
    <property type="match status" value="1"/>
</dbReference>
<proteinExistence type="predicted"/>
<dbReference type="GO" id="GO:0000155">
    <property type="term" value="F:phosphorelay sensor kinase activity"/>
    <property type="evidence" value="ECO:0007669"/>
    <property type="project" value="InterPro"/>
</dbReference>
<dbReference type="SUPFAM" id="SSF47384">
    <property type="entry name" value="Homodimeric domain of signal transducing histidine kinase"/>
    <property type="match status" value="1"/>
</dbReference>
<dbReference type="Pfam" id="PF02518">
    <property type="entry name" value="HATPase_c"/>
    <property type="match status" value="1"/>
</dbReference>
<dbReference type="SUPFAM" id="SSF55874">
    <property type="entry name" value="ATPase domain of HSP90 chaperone/DNA topoisomerase II/histidine kinase"/>
    <property type="match status" value="1"/>
</dbReference>
<evidence type="ECO:0000256" key="2">
    <source>
        <dbReference type="ARBA" id="ARBA00004651"/>
    </source>
</evidence>
<evidence type="ECO:0000256" key="5">
    <source>
        <dbReference type="ARBA" id="ARBA00022679"/>
    </source>
</evidence>
<dbReference type="InterPro" id="IPR003594">
    <property type="entry name" value="HATPase_dom"/>
</dbReference>
<keyword evidence="10" id="KW-0472">Membrane</keyword>
<accession>A0AAJ1Q3L8</accession>
<evidence type="ECO:0000256" key="10">
    <source>
        <dbReference type="SAM" id="Phobius"/>
    </source>
</evidence>
<dbReference type="EMBL" id="JASOOE010000005">
    <property type="protein sequence ID" value="MDK7187027.1"/>
    <property type="molecule type" value="Genomic_DNA"/>
</dbReference>
<evidence type="ECO:0000256" key="8">
    <source>
        <dbReference type="ARBA" id="ARBA00022840"/>
    </source>
</evidence>
<comment type="subcellular location">
    <subcellularLocation>
        <location evidence="2">Cell membrane</location>
        <topology evidence="2">Multi-pass membrane protein</topology>
    </subcellularLocation>
</comment>
<organism evidence="12 13">
    <name type="scientific">Facklamia hominis</name>
    <dbReference type="NCBI Taxonomy" id="178214"/>
    <lineage>
        <taxon>Bacteria</taxon>
        <taxon>Bacillati</taxon>
        <taxon>Bacillota</taxon>
        <taxon>Bacilli</taxon>
        <taxon>Lactobacillales</taxon>
        <taxon>Aerococcaceae</taxon>
        <taxon>Facklamia</taxon>
    </lineage>
</organism>
<evidence type="ECO:0000256" key="6">
    <source>
        <dbReference type="ARBA" id="ARBA00022741"/>
    </source>
</evidence>
<dbReference type="PROSITE" id="PS50109">
    <property type="entry name" value="HIS_KIN"/>
    <property type="match status" value="1"/>
</dbReference>
<evidence type="ECO:0000256" key="7">
    <source>
        <dbReference type="ARBA" id="ARBA00022777"/>
    </source>
</evidence>
<dbReference type="AlphaFoldDB" id="A0AAJ1Q3L8"/>
<evidence type="ECO:0000313" key="13">
    <source>
        <dbReference type="Proteomes" id="UP001229251"/>
    </source>
</evidence>
<keyword evidence="9" id="KW-0902">Two-component regulatory system</keyword>
<keyword evidence="4" id="KW-1003">Cell membrane</keyword>
<evidence type="ECO:0000259" key="11">
    <source>
        <dbReference type="PROSITE" id="PS50109"/>
    </source>
</evidence>
<evidence type="ECO:0000256" key="9">
    <source>
        <dbReference type="ARBA" id="ARBA00023012"/>
    </source>
</evidence>
<comment type="catalytic activity">
    <reaction evidence="1">
        <text>ATP + protein L-histidine = ADP + protein N-phospho-L-histidine.</text>
        <dbReference type="EC" id="2.7.13.3"/>
    </reaction>
</comment>
<dbReference type="CDD" id="cd00082">
    <property type="entry name" value="HisKA"/>
    <property type="match status" value="1"/>
</dbReference>
<feature type="transmembrane region" description="Helical" evidence="10">
    <location>
        <begin position="12"/>
        <end position="33"/>
    </location>
</feature>
<feature type="domain" description="Histidine kinase" evidence="11">
    <location>
        <begin position="232"/>
        <end position="431"/>
    </location>
</feature>
<feature type="transmembrane region" description="Helical" evidence="10">
    <location>
        <begin position="148"/>
        <end position="170"/>
    </location>
</feature>
<dbReference type="InterPro" id="IPR005467">
    <property type="entry name" value="His_kinase_dom"/>
</dbReference>
<keyword evidence="8" id="KW-0067">ATP-binding</keyword>
<dbReference type="Proteomes" id="UP001229251">
    <property type="component" value="Unassembled WGS sequence"/>
</dbReference>
<protein>
    <recommendedName>
        <fullName evidence="3">histidine kinase</fullName>
        <ecNumber evidence="3">2.7.13.3</ecNumber>
    </recommendedName>
</protein>
<dbReference type="InterPro" id="IPR003661">
    <property type="entry name" value="HisK_dim/P_dom"/>
</dbReference>
<reference evidence="12" key="1">
    <citation type="submission" date="2023-05" db="EMBL/GenBank/DDBJ databases">
        <title>Cataloging the Phylogenetic Diversity of Human Bladder Bacteria.</title>
        <authorList>
            <person name="Du J."/>
        </authorList>
    </citation>
    <scope>NUCLEOTIDE SEQUENCE</scope>
    <source>
        <strain evidence="12">UMB1231</strain>
    </source>
</reference>
<keyword evidence="10" id="KW-0812">Transmembrane</keyword>
<evidence type="ECO:0000256" key="3">
    <source>
        <dbReference type="ARBA" id="ARBA00012438"/>
    </source>
</evidence>
<dbReference type="GO" id="GO:0005886">
    <property type="term" value="C:plasma membrane"/>
    <property type="evidence" value="ECO:0007669"/>
    <property type="project" value="UniProtKB-SubCell"/>
</dbReference>
<keyword evidence="5" id="KW-0808">Transferase</keyword>
<evidence type="ECO:0000256" key="1">
    <source>
        <dbReference type="ARBA" id="ARBA00000085"/>
    </source>
</evidence>
<dbReference type="InterPro" id="IPR036890">
    <property type="entry name" value="HATPase_C_sf"/>
</dbReference>
<dbReference type="Gene3D" id="3.30.565.10">
    <property type="entry name" value="Histidine kinase-like ATPase, C-terminal domain"/>
    <property type="match status" value="1"/>
</dbReference>
<dbReference type="SMART" id="SM00387">
    <property type="entry name" value="HATPase_c"/>
    <property type="match status" value="1"/>
</dbReference>
<dbReference type="Gene3D" id="1.10.287.130">
    <property type="match status" value="1"/>
</dbReference>
<evidence type="ECO:0000313" key="12">
    <source>
        <dbReference type="EMBL" id="MDK7187027.1"/>
    </source>
</evidence>
<sequence length="433" mass="50707">MFNYILKRFKKIVIRILLLMFFLIVLLMAFLYLNYRLNYQYPNPNEVFTYVENNKSTSYLNKKNKAFLKEKDIWSIRLDKDGKVIESFHKPPEVKNSFDLTDVARFTRFYLADYPVFTYVVDDGLIVFAYPKGSLDKLPSNYYNLRNLIVNFKLILLCLVLFLLFVYLIYRIDINTIFKNILPFQRAIDNLYEEDYEKLDELGELKDLAVSINKANEKYYQLKAAQGKWIRGVSHDVRTPLANISWELSKEGQDALDIDKIQDQVLKISRILEGLNLTLSLSNMDKENFRTESPIKVIRKLIVDKLNDNPDREIVFENQVQNQTLQIKMDPNLFYRMLENILKNALIYTKGQIRVSVSDAKGQLRISLSDEGEGLSESLIKKVNQEDLTNITRHGLGIFISKQITELHDGRFILNNKKSGLEVLFIFDHLDEC</sequence>
<name>A0AAJ1Q3L8_9LACT</name>
<dbReference type="RefSeq" id="WP_285065537.1">
    <property type="nucleotide sequence ID" value="NZ_JASOOE010000005.1"/>
</dbReference>
<comment type="caution">
    <text evidence="12">The sequence shown here is derived from an EMBL/GenBank/DDBJ whole genome shotgun (WGS) entry which is preliminary data.</text>
</comment>
<dbReference type="InterPro" id="IPR050980">
    <property type="entry name" value="2C_sensor_his_kinase"/>
</dbReference>
<dbReference type="PANTHER" id="PTHR44936">
    <property type="entry name" value="SENSOR PROTEIN CREC"/>
    <property type="match status" value="1"/>
</dbReference>
<dbReference type="InterPro" id="IPR036097">
    <property type="entry name" value="HisK_dim/P_sf"/>
</dbReference>
<dbReference type="GO" id="GO:0005524">
    <property type="term" value="F:ATP binding"/>
    <property type="evidence" value="ECO:0007669"/>
    <property type="project" value="UniProtKB-KW"/>
</dbReference>
<dbReference type="EC" id="2.7.13.3" evidence="3"/>